<dbReference type="EMBL" id="LNCU01000011">
    <property type="protein sequence ID" value="KWV60788.1"/>
    <property type="molecule type" value="Genomic_DNA"/>
</dbReference>
<dbReference type="Proteomes" id="UP000057737">
    <property type="component" value="Unassembled WGS sequence"/>
</dbReference>
<feature type="signal peptide" evidence="1">
    <location>
        <begin position="1"/>
        <end position="22"/>
    </location>
</feature>
<comment type="caution">
    <text evidence="2">The sequence shown here is derived from an EMBL/GenBank/DDBJ whole genome shotgun (WGS) entry which is preliminary data.</text>
</comment>
<reference evidence="2 3" key="1">
    <citation type="submission" date="2015-11" db="EMBL/GenBank/DDBJ databases">
        <title>Draft Genome Sequence of the Strain BR 10303 (Bradyrhizobium sp.) isolated from nodules of Centrolobium paraense.</title>
        <authorList>
            <person name="Zelli J.E."/>
            <person name="Simoes-Araujo J.L."/>
            <person name="Barauna A.C."/>
            <person name="Silva K."/>
        </authorList>
    </citation>
    <scope>NUCLEOTIDE SEQUENCE [LARGE SCALE GENOMIC DNA]</scope>
    <source>
        <strain evidence="2 3">BR 10303</strain>
    </source>
</reference>
<keyword evidence="1" id="KW-0732">Signal</keyword>
<proteinExistence type="predicted"/>
<evidence type="ECO:0008006" key="4">
    <source>
        <dbReference type="Google" id="ProtNLM"/>
    </source>
</evidence>
<organism evidence="2 3">
    <name type="scientific">Bradyrhizobium macuxiense</name>
    <dbReference type="NCBI Taxonomy" id="1755647"/>
    <lineage>
        <taxon>Bacteria</taxon>
        <taxon>Pseudomonadati</taxon>
        <taxon>Pseudomonadota</taxon>
        <taxon>Alphaproteobacteria</taxon>
        <taxon>Hyphomicrobiales</taxon>
        <taxon>Nitrobacteraceae</taxon>
        <taxon>Bradyrhizobium</taxon>
    </lineage>
</organism>
<evidence type="ECO:0000256" key="1">
    <source>
        <dbReference type="SAM" id="SignalP"/>
    </source>
</evidence>
<evidence type="ECO:0000313" key="3">
    <source>
        <dbReference type="Proteomes" id="UP000057737"/>
    </source>
</evidence>
<gene>
    <name evidence="2" type="ORF">AS156_27475</name>
</gene>
<protein>
    <recommendedName>
        <fullName evidence="4">Lectin-like protein BA14k</fullName>
    </recommendedName>
</protein>
<name>A0A109K570_9BRAD</name>
<dbReference type="RefSeq" id="WP_066499480.1">
    <property type="nucleotide sequence ID" value="NZ_LNCU01000011.1"/>
</dbReference>
<sequence>MKRLLITACAAIWTAGATAAFAQVIPPGGSIFNPPPPRPPPPPKIEVPAIPKIDALPTRPSVSSSGRPSFSDRFSRCLDEGGAAGLNQADRASYARSCANQD</sequence>
<feature type="chain" id="PRO_5007137491" description="Lectin-like protein BA14k" evidence="1">
    <location>
        <begin position="23"/>
        <end position="102"/>
    </location>
</feature>
<evidence type="ECO:0000313" key="2">
    <source>
        <dbReference type="EMBL" id="KWV60788.1"/>
    </source>
</evidence>
<dbReference type="AlphaFoldDB" id="A0A109K570"/>
<accession>A0A109K570</accession>
<keyword evidence="3" id="KW-1185">Reference proteome</keyword>